<reference evidence="1 2" key="1">
    <citation type="journal article" date="2016" name="Nat. Commun.">
        <title>Thousands of microbial genomes shed light on interconnected biogeochemical processes in an aquifer system.</title>
        <authorList>
            <person name="Anantharaman K."/>
            <person name="Brown C.T."/>
            <person name="Hug L.A."/>
            <person name="Sharon I."/>
            <person name="Castelle C.J."/>
            <person name="Probst A.J."/>
            <person name="Thomas B.C."/>
            <person name="Singh A."/>
            <person name="Wilkins M.J."/>
            <person name="Karaoz U."/>
            <person name="Brodie E.L."/>
            <person name="Williams K.H."/>
            <person name="Hubbard S.S."/>
            <person name="Banfield J.F."/>
        </authorList>
    </citation>
    <scope>NUCLEOTIDE SEQUENCE [LARGE SCALE GENOMIC DNA]</scope>
</reference>
<gene>
    <name evidence="1" type="ORF">A2115_02875</name>
</gene>
<evidence type="ECO:0000313" key="2">
    <source>
        <dbReference type="Proteomes" id="UP000176198"/>
    </source>
</evidence>
<dbReference type="AlphaFoldDB" id="A0A1F7WHV3"/>
<organism evidence="1 2">
    <name type="scientific">Candidatus Woesebacteria bacterium GWA1_41_8</name>
    <dbReference type="NCBI Taxonomy" id="1802471"/>
    <lineage>
        <taxon>Bacteria</taxon>
        <taxon>Candidatus Woeseibacteriota</taxon>
    </lineage>
</organism>
<dbReference type="EMBL" id="MGFJ01000022">
    <property type="protein sequence ID" value="OGM02383.1"/>
    <property type="molecule type" value="Genomic_DNA"/>
</dbReference>
<sequence>MPSLAEILPDKQINKLKEIGRKGDLLKEVQGNAQLAEILEEVRSADRLPMVPPSKKGTRGISVRVMAQKATNRNG</sequence>
<dbReference type="STRING" id="1802471.A2115_02875"/>
<dbReference type="Proteomes" id="UP000176198">
    <property type="component" value="Unassembled WGS sequence"/>
</dbReference>
<name>A0A1F7WHV3_9BACT</name>
<proteinExistence type="predicted"/>
<comment type="caution">
    <text evidence="1">The sequence shown here is derived from an EMBL/GenBank/DDBJ whole genome shotgun (WGS) entry which is preliminary data.</text>
</comment>
<protein>
    <submittedName>
        <fullName evidence="1">Uncharacterized protein</fullName>
    </submittedName>
</protein>
<evidence type="ECO:0000313" key="1">
    <source>
        <dbReference type="EMBL" id="OGM02383.1"/>
    </source>
</evidence>
<accession>A0A1F7WHV3</accession>